<comment type="caution">
    <text evidence="2">The sequence shown here is derived from an EMBL/GenBank/DDBJ whole genome shotgun (WGS) entry which is preliminary data.</text>
</comment>
<evidence type="ECO:0000256" key="1">
    <source>
        <dbReference type="SAM" id="MobiDB-lite"/>
    </source>
</evidence>
<dbReference type="AlphaFoldDB" id="A0AA88JAF1"/>
<name>A0AA88JAF1_FICCA</name>
<reference evidence="2" key="1">
    <citation type="submission" date="2023-07" db="EMBL/GenBank/DDBJ databases">
        <title>draft genome sequence of fig (Ficus carica).</title>
        <authorList>
            <person name="Takahashi T."/>
            <person name="Nishimura K."/>
        </authorList>
    </citation>
    <scope>NUCLEOTIDE SEQUENCE</scope>
</reference>
<sequence length="111" mass="12475">MDPNPNVQQPIVELDNDYYGMDDRDIEKVEISRMEADDNVPEIRRRSFNTPIPLSPMLALSISSSGTTSCPPKKPKSIGRTTSRAWQFFDVVQKEGFGPEGKKNTNKTGKM</sequence>
<dbReference type="Proteomes" id="UP001187192">
    <property type="component" value="Unassembled WGS sequence"/>
</dbReference>
<keyword evidence="3" id="KW-1185">Reference proteome</keyword>
<dbReference type="EMBL" id="BTGU01000406">
    <property type="protein sequence ID" value="GMN67114.1"/>
    <property type="molecule type" value="Genomic_DNA"/>
</dbReference>
<feature type="region of interest" description="Disordered" evidence="1">
    <location>
        <begin position="63"/>
        <end position="82"/>
    </location>
</feature>
<gene>
    <name evidence="2" type="ORF">TIFTF001_036170</name>
</gene>
<evidence type="ECO:0000313" key="3">
    <source>
        <dbReference type="Proteomes" id="UP001187192"/>
    </source>
</evidence>
<accession>A0AA88JAF1</accession>
<proteinExistence type="predicted"/>
<protein>
    <submittedName>
        <fullName evidence="2">Uncharacterized protein</fullName>
    </submittedName>
</protein>
<evidence type="ECO:0000313" key="2">
    <source>
        <dbReference type="EMBL" id="GMN67114.1"/>
    </source>
</evidence>
<organism evidence="2 3">
    <name type="scientific">Ficus carica</name>
    <name type="common">Common fig</name>
    <dbReference type="NCBI Taxonomy" id="3494"/>
    <lineage>
        <taxon>Eukaryota</taxon>
        <taxon>Viridiplantae</taxon>
        <taxon>Streptophyta</taxon>
        <taxon>Embryophyta</taxon>
        <taxon>Tracheophyta</taxon>
        <taxon>Spermatophyta</taxon>
        <taxon>Magnoliopsida</taxon>
        <taxon>eudicotyledons</taxon>
        <taxon>Gunneridae</taxon>
        <taxon>Pentapetalae</taxon>
        <taxon>rosids</taxon>
        <taxon>fabids</taxon>
        <taxon>Rosales</taxon>
        <taxon>Moraceae</taxon>
        <taxon>Ficeae</taxon>
        <taxon>Ficus</taxon>
    </lineage>
</organism>